<dbReference type="InterPro" id="IPR000056">
    <property type="entry name" value="Ribul_P_3_epim-like"/>
</dbReference>
<dbReference type="NCBIfam" id="NF004076">
    <property type="entry name" value="PRK05581.1-4"/>
    <property type="match status" value="1"/>
</dbReference>
<accession>A0A1I2UFG7</accession>
<dbReference type="OrthoDB" id="1645589at2"/>
<dbReference type="SUPFAM" id="SSF51366">
    <property type="entry name" value="Ribulose-phoshate binding barrel"/>
    <property type="match status" value="1"/>
</dbReference>
<dbReference type="CDD" id="cd00429">
    <property type="entry name" value="RPE"/>
    <property type="match status" value="1"/>
</dbReference>
<protein>
    <submittedName>
        <fullName evidence="3">Ribulose-phosphate 3-epimerase</fullName>
    </submittedName>
</protein>
<dbReference type="Gene3D" id="3.20.20.70">
    <property type="entry name" value="Aldolase class I"/>
    <property type="match status" value="1"/>
</dbReference>
<dbReference type="GO" id="GO:0016857">
    <property type="term" value="F:racemase and epimerase activity, acting on carbohydrates and derivatives"/>
    <property type="evidence" value="ECO:0007669"/>
    <property type="project" value="InterPro"/>
</dbReference>
<dbReference type="InterPro" id="IPR013785">
    <property type="entry name" value="Aldolase_TIM"/>
</dbReference>
<dbReference type="EMBL" id="FOOY01000020">
    <property type="protein sequence ID" value="SFG75800.1"/>
    <property type="molecule type" value="Genomic_DNA"/>
</dbReference>
<dbReference type="GO" id="GO:0005975">
    <property type="term" value="P:carbohydrate metabolic process"/>
    <property type="evidence" value="ECO:0007669"/>
    <property type="project" value="InterPro"/>
</dbReference>
<dbReference type="Pfam" id="PF00834">
    <property type="entry name" value="Ribul_P_3_epim"/>
    <property type="match status" value="1"/>
</dbReference>
<dbReference type="PANTHER" id="PTHR11749">
    <property type="entry name" value="RIBULOSE-5-PHOSPHATE-3-EPIMERASE"/>
    <property type="match status" value="1"/>
</dbReference>
<name>A0A1I2UFG7_9BACL</name>
<evidence type="ECO:0000313" key="3">
    <source>
        <dbReference type="EMBL" id="SFG75800.1"/>
    </source>
</evidence>
<dbReference type="STRING" id="269670.SAMN02982927_02684"/>
<keyword evidence="4" id="KW-1185">Reference proteome</keyword>
<proteinExistence type="predicted"/>
<evidence type="ECO:0000256" key="1">
    <source>
        <dbReference type="ARBA" id="ARBA00022723"/>
    </source>
</evidence>
<gene>
    <name evidence="3" type="ORF">SAMN02982927_02684</name>
</gene>
<dbReference type="Proteomes" id="UP000198752">
    <property type="component" value="Unassembled WGS sequence"/>
</dbReference>
<evidence type="ECO:0000313" key="4">
    <source>
        <dbReference type="Proteomes" id="UP000198752"/>
    </source>
</evidence>
<dbReference type="RefSeq" id="WP_093673787.1">
    <property type="nucleotide sequence ID" value="NZ_FOOY01000020.1"/>
</dbReference>
<keyword evidence="1" id="KW-0479">Metal-binding</keyword>
<organism evidence="3 4">
    <name type="scientific">Sporolactobacillus nakayamae</name>
    <dbReference type="NCBI Taxonomy" id="269670"/>
    <lineage>
        <taxon>Bacteria</taxon>
        <taxon>Bacillati</taxon>
        <taxon>Bacillota</taxon>
        <taxon>Bacilli</taxon>
        <taxon>Bacillales</taxon>
        <taxon>Sporolactobacillaceae</taxon>
        <taxon>Sporolactobacillus</taxon>
    </lineage>
</organism>
<evidence type="ECO:0000256" key="2">
    <source>
        <dbReference type="ARBA" id="ARBA00023235"/>
    </source>
</evidence>
<dbReference type="InterPro" id="IPR011060">
    <property type="entry name" value="RibuloseP-bd_barrel"/>
</dbReference>
<dbReference type="AlphaFoldDB" id="A0A1I2UFG7"/>
<dbReference type="GO" id="GO:0046872">
    <property type="term" value="F:metal ion binding"/>
    <property type="evidence" value="ECO:0007669"/>
    <property type="project" value="UniProtKB-KW"/>
</dbReference>
<reference evidence="4" key="1">
    <citation type="submission" date="2016-10" db="EMBL/GenBank/DDBJ databases">
        <authorList>
            <person name="Varghese N."/>
            <person name="Submissions S."/>
        </authorList>
    </citation>
    <scope>NUCLEOTIDE SEQUENCE [LARGE SCALE GENOMIC DNA]</scope>
    <source>
        <strain evidence="4">ATCC 700379</strain>
    </source>
</reference>
<sequence>MSNTIYPSILDATPDKMMSLLDLFKKTNINGLHIDMMDGHYVPDMGLNDRLLSWLHANTNFFLDVHLMVTQPEALLDTVIKAGASSVTVHSDAHGDLFYIAQQLDEAGVQFGVALSPSRGVSSIMPILPHLDRVLVMTTAPGHRASHFLLGMAEKVEELNNIRQEHDLQFEIEIDGGITDQTLRKLKEASAHVDEYVSGGYIVKAENPEQNILSLLGV</sequence>
<keyword evidence="2" id="KW-0413">Isomerase</keyword>